<evidence type="ECO:0000313" key="1">
    <source>
        <dbReference type="EMBL" id="CAH3146407.1"/>
    </source>
</evidence>
<evidence type="ECO:0000313" key="2">
    <source>
        <dbReference type="Proteomes" id="UP001159427"/>
    </source>
</evidence>
<keyword evidence="2" id="KW-1185">Reference proteome</keyword>
<proteinExistence type="predicted"/>
<dbReference type="Gene3D" id="1.10.533.10">
    <property type="entry name" value="Death Domain, Fas"/>
    <property type="match status" value="1"/>
</dbReference>
<gene>
    <name evidence="1" type="ORF">PEVE_00043934</name>
</gene>
<dbReference type="SUPFAM" id="SSF47986">
    <property type="entry name" value="DEATH domain"/>
    <property type="match status" value="1"/>
</dbReference>
<comment type="caution">
    <text evidence="1">The sequence shown here is derived from an EMBL/GenBank/DDBJ whole genome shotgun (WGS) entry which is preliminary data.</text>
</comment>
<feature type="non-terminal residue" evidence="1">
    <location>
        <position position="120"/>
    </location>
</feature>
<reference evidence="1 2" key="1">
    <citation type="submission" date="2022-05" db="EMBL/GenBank/DDBJ databases">
        <authorList>
            <consortium name="Genoscope - CEA"/>
            <person name="William W."/>
        </authorList>
    </citation>
    <scope>NUCLEOTIDE SEQUENCE [LARGE SCALE GENOMIC DNA]</scope>
</reference>
<dbReference type="EMBL" id="CALNXI010000910">
    <property type="protein sequence ID" value="CAH3146407.1"/>
    <property type="molecule type" value="Genomic_DNA"/>
</dbReference>
<sequence length="120" mass="13516">MEMFQVKYLSIETIDDLSHALEISTLTNWKELMGSNTFASTYSAHDINKIQMTGSRPAKALIKDLISREIPLQDLLSGLKEIGNRKAISIIERDKLSKGFNMQYFGGRPPSLGVTRQPEE</sequence>
<dbReference type="Proteomes" id="UP001159427">
    <property type="component" value="Unassembled WGS sequence"/>
</dbReference>
<dbReference type="InterPro" id="IPR011029">
    <property type="entry name" value="DEATH-like_dom_sf"/>
</dbReference>
<name>A0ABN8PLJ1_9CNID</name>
<accession>A0ABN8PLJ1</accession>
<protein>
    <submittedName>
        <fullName evidence="1">Uncharacterized protein</fullName>
    </submittedName>
</protein>
<organism evidence="1 2">
    <name type="scientific">Porites evermanni</name>
    <dbReference type="NCBI Taxonomy" id="104178"/>
    <lineage>
        <taxon>Eukaryota</taxon>
        <taxon>Metazoa</taxon>
        <taxon>Cnidaria</taxon>
        <taxon>Anthozoa</taxon>
        <taxon>Hexacorallia</taxon>
        <taxon>Scleractinia</taxon>
        <taxon>Fungiina</taxon>
        <taxon>Poritidae</taxon>
        <taxon>Porites</taxon>
    </lineage>
</organism>